<reference evidence="2" key="2">
    <citation type="submission" date="2021-04" db="EMBL/GenBank/DDBJ databases">
        <authorList>
            <person name="Gilroy R."/>
        </authorList>
    </citation>
    <scope>NUCLEOTIDE SEQUENCE</scope>
    <source>
        <strain evidence="2">CHK192-9172</strain>
    </source>
</reference>
<keyword evidence="1" id="KW-1133">Transmembrane helix</keyword>
<comment type="caution">
    <text evidence="2">The sequence shown here is derived from an EMBL/GenBank/DDBJ whole genome shotgun (WGS) entry which is preliminary data.</text>
</comment>
<accession>A0A9D2D121</accession>
<feature type="transmembrane region" description="Helical" evidence="1">
    <location>
        <begin position="12"/>
        <end position="30"/>
    </location>
</feature>
<reference evidence="2" key="1">
    <citation type="journal article" date="2021" name="PeerJ">
        <title>Extensive microbial diversity within the chicken gut microbiome revealed by metagenomics and culture.</title>
        <authorList>
            <person name="Gilroy R."/>
            <person name="Ravi A."/>
            <person name="Getino M."/>
            <person name="Pursley I."/>
            <person name="Horton D.L."/>
            <person name="Alikhan N.F."/>
            <person name="Baker D."/>
            <person name="Gharbi K."/>
            <person name="Hall N."/>
            <person name="Watson M."/>
            <person name="Adriaenssens E.M."/>
            <person name="Foster-Nyarko E."/>
            <person name="Jarju S."/>
            <person name="Secka A."/>
            <person name="Antonio M."/>
            <person name="Oren A."/>
            <person name="Chaudhuri R.R."/>
            <person name="La Ragione R."/>
            <person name="Hildebrand F."/>
            <person name="Pallen M.J."/>
        </authorList>
    </citation>
    <scope>NUCLEOTIDE SEQUENCE</scope>
    <source>
        <strain evidence="2">CHK192-9172</strain>
    </source>
</reference>
<name>A0A9D2D121_9FIRM</name>
<dbReference type="AlphaFoldDB" id="A0A9D2D121"/>
<dbReference type="Proteomes" id="UP000824024">
    <property type="component" value="Unassembled WGS sequence"/>
</dbReference>
<proteinExistence type="predicted"/>
<organism evidence="2 3">
    <name type="scientific">Candidatus Eubacterium avistercoris</name>
    <dbReference type="NCBI Taxonomy" id="2838567"/>
    <lineage>
        <taxon>Bacteria</taxon>
        <taxon>Bacillati</taxon>
        <taxon>Bacillota</taxon>
        <taxon>Clostridia</taxon>
        <taxon>Eubacteriales</taxon>
        <taxon>Eubacteriaceae</taxon>
        <taxon>Eubacterium</taxon>
    </lineage>
</organism>
<sequence>MVSYKKSRKLHGIWTIAALVCLGTTFFPLGLLPVRLLNGAAVVCIFFCIYTGHKMLKKDKKK</sequence>
<evidence type="ECO:0000313" key="3">
    <source>
        <dbReference type="Proteomes" id="UP000824024"/>
    </source>
</evidence>
<keyword evidence="1" id="KW-0472">Membrane</keyword>
<dbReference type="EMBL" id="DXCH01000042">
    <property type="protein sequence ID" value="HIZ06616.1"/>
    <property type="molecule type" value="Genomic_DNA"/>
</dbReference>
<gene>
    <name evidence="2" type="ORF">IAA08_01625</name>
</gene>
<feature type="transmembrane region" description="Helical" evidence="1">
    <location>
        <begin position="36"/>
        <end position="53"/>
    </location>
</feature>
<evidence type="ECO:0000313" key="2">
    <source>
        <dbReference type="EMBL" id="HIZ06616.1"/>
    </source>
</evidence>
<keyword evidence="1" id="KW-0812">Transmembrane</keyword>
<protein>
    <submittedName>
        <fullName evidence="2">Uncharacterized protein</fullName>
    </submittedName>
</protein>
<evidence type="ECO:0000256" key="1">
    <source>
        <dbReference type="SAM" id="Phobius"/>
    </source>
</evidence>